<organism evidence="1">
    <name type="scientific">Arundo donax</name>
    <name type="common">Giant reed</name>
    <name type="synonym">Donax arundinaceus</name>
    <dbReference type="NCBI Taxonomy" id="35708"/>
    <lineage>
        <taxon>Eukaryota</taxon>
        <taxon>Viridiplantae</taxon>
        <taxon>Streptophyta</taxon>
        <taxon>Embryophyta</taxon>
        <taxon>Tracheophyta</taxon>
        <taxon>Spermatophyta</taxon>
        <taxon>Magnoliopsida</taxon>
        <taxon>Liliopsida</taxon>
        <taxon>Poales</taxon>
        <taxon>Poaceae</taxon>
        <taxon>PACMAD clade</taxon>
        <taxon>Arundinoideae</taxon>
        <taxon>Arundineae</taxon>
        <taxon>Arundo</taxon>
    </lineage>
</organism>
<accession>A0A0A9AXH0</accession>
<reference evidence="1" key="1">
    <citation type="submission" date="2014-09" db="EMBL/GenBank/DDBJ databases">
        <authorList>
            <person name="Magalhaes I.L.F."/>
            <person name="Oliveira U."/>
            <person name="Santos F.R."/>
            <person name="Vidigal T.H.D.A."/>
            <person name="Brescovit A.D."/>
            <person name="Santos A.J."/>
        </authorList>
    </citation>
    <scope>NUCLEOTIDE SEQUENCE</scope>
    <source>
        <tissue evidence="1">Shoot tissue taken approximately 20 cm above the soil surface</tissue>
    </source>
</reference>
<sequence>MQEWSLQSPYRSACTIYLHKSTSAFPHNTYLKRQADAEPVQIPLDHSSLATLLCT</sequence>
<name>A0A0A9AXH0_ARUDO</name>
<proteinExistence type="predicted"/>
<dbReference type="AlphaFoldDB" id="A0A0A9AXH0"/>
<dbReference type="EMBL" id="GBRH01246108">
    <property type="protein sequence ID" value="JAD51787.1"/>
    <property type="molecule type" value="Transcribed_RNA"/>
</dbReference>
<evidence type="ECO:0000313" key="1">
    <source>
        <dbReference type="EMBL" id="JAD51787.1"/>
    </source>
</evidence>
<protein>
    <submittedName>
        <fullName evidence="1">Uncharacterized protein</fullName>
    </submittedName>
</protein>
<reference evidence="1" key="2">
    <citation type="journal article" date="2015" name="Data Brief">
        <title>Shoot transcriptome of the giant reed, Arundo donax.</title>
        <authorList>
            <person name="Barrero R.A."/>
            <person name="Guerrero F.D."/>
            <person name="Moolhuijzen P."/>
            <person name="Goolsby J.A."/>
            <person name="Tidwell J."/>
            <person name="Bellgard S.E."/>
            <person name="Bellgard M.I."/>
        </authorList>
    </citation>
    <scope>NUCLEOTIDE SEQUENCE</scope>
    <source>
        <tissue evidence="1">Shoot tissue taken approximately 20 cm above the soil surface</tissue>
    </source>
</reference>